<evidence type="ECO:0000256" key="8">
    <source>
        <dbReference type="ARBA" id="ARBA00023326"/>
    </source>
</evidence>
<dbReference type="InterPro" id="IPR001509">
    <property type="entry name" value="Epimerase_deHydtase"/>
</dbReference>
<evidence type="ECO:0000256" key="3">
    <source>
        <dbReference type="ARBA" id="ARBA00022525"/>
    </source>
</evidence>
<protein>
    <recommendedName>
        <fullName evidence="11">lytic cellulose monooxygenase (C4-dehydrogenating)</fullName>
        <ecNumber evidence="11">1.14.99.56</ecNumber>
    </recommendedName>
</protein>
<evidence type="ECO:0000256" key="7">
    <source>
        <dbReference type="ARBA" id="ARBA00023277"/>
    </source>
</evidence>
<comment type="catalytic activity">
    <reaction evidence="10">
        <text>[(1-&gt;4)-beta-D-glucosyl]n+m + reduced acceptor + O2 = 4-dehydro-beta-D-glucosyl-[(1-&gt;4)-beta-D-glucosyl]n-1 + [(1-&gt;4)-beta-D-glucosyl]m + acceptor + H2O.</text>
        <dbReference type="EC" id="1.14.99.56"/>
    </reaction>
</comment>
<reference evidence="14" key="1">
    <citation type="journal article" date="2021" name="Mol. Plant Microbe Interact.">
        <title>Complete Genome Sequence of the Plant-Pathogenic Fungus Colletotrichum lupini.</title>
        <authorList>
            <person name="Baroncelli R."/>
            <person name="Pensec F."/>
            <person name="Da Lio D."/>
            <person name="Boufleur T."/>
            <person name="Vicente I."/>
            <person name="Sarrocco S."/>
            <person name="Picot A."/>
            <person name="Baraldi E."/>
            <person name="Sukno S."/>
            <person name="Thon M."/>
            <person name="Le Floch G."/>
        </authorList>
    </citation>
    <scope>NUCLEOTIDE SEQUENCE</scope>
    <source>
        <strain evidence="14">IMI 504893</strain>
    </source>
</reference>
<dbReference type="InterPro" id="IPR036291">
    <property type="entry name" value="NAD(P)-bd_dom_sf"/>
</dbReference>
<dbReference type="Pfam" id="PF03443">
    <property type="entry name" value="AA9"/>
    <property type="match status" value="1"/>
</dbReference>
<keyword evidence="3" id="KW-0964">Secreted</keyword>
<sequence length="587" mass="63372">MSRTPSHVLVTGATGFIGAHVVDVLLSRGLRVRGATRSLAKGNAMIKDRPEYAGKLEFVQISDFEKLGVFSEAIKDVDTVVHVASPFTYDTKDNEKELIIPAINGVRSILEAAVTNPKITRVVITSSFASVLDVNRKAPPYFTYTGEDWNPLTYEEAASPETSAVVAYRGSKKFAEKAAWNFIQEHNPRFDIVTLCPPMTFGPVVHPVSSADKLNESNAMLWKIASGQKPLPVARVPFWIDVRDLAVAHVEALFRPEVGNRRFVPAAKDRFSYGLAAKIIEGNFDWAKGKVAREEQAIDTSHGLDGETVVRELGLEYRTFDQTVVDLIDQVTKMEGGTAVAMKVSVVLLAACAALVQGHCIFQKVSVNGKEYSSLAGLRAPNQNNPTEDVTSQDIICGKVATSSQEVITVAPGDKIGSWWQHVIGGAQYPGDPDNPIAKSHKGPITAWLAKVPSASSTGITGLQWFKVAEDNLDTSSGLWGVDKMINNGGWSYFNLPQCIAPGEYLLRVELLALHSAHQVKGAQFYISCANIKVTGSGSFSPSSTVSFPGAYQQSDPSIYINIYGTGGLPNNGGKAYSAPGPRPITC</sequence>
<accession>A0A9Q8T8J5</accession>
<dbReference type="Proteomes" id="UP000830671">
    <property type="component" value="Chromosome 8"/>
</dbReference>
<dbReference type="EC" id="1.14.99.56" evidence="11"/>
<keyword evidence="8" id="KW-0624">Polysaccharide degradation</keyword>
<dbReference type="InterPro" id="IPR049892">
    <property type="entry name" value="AA9"/>
</dbReference>
<dbReference type="CDD" id="cd05227">
    <property type="entry name" value="AR_SDR_e"/>
    <property type="match status" value="1"/>
</dbReference>
<evidence type="ECO:0000313" key="15">
    <source>
        <dbReference type="Proteomes" id="UP000830671"/>
    </source>
</evidence>
<name>A0A9Q8T8J5_9PEZI</name>
<evidence type="ECO:0000256" key="9">
    <source>
        <dbReference type="ARBA" id="ARBA00044502"/>
    </source>
</evidence>
<evidence type="ECO:0000256" key="6">
    <source>
        <dbReference type="ARBA" id="ARBA00023157"/>
    </source>
</evidence>
<dbReference type="Gene3D" id="3.40.50.720">
    <property type="entry name" value="NAD(P)-binding Rossmann-like Domain"/>
    <property type="match status" value="1"/>
</dbReference>
<feature type="domain" description="Auxiliary Activity family 9 catalytic" evidence="13">
    <location>
        <begin position="359"/>
        <end position="565"/>
    </location>
</feature>
<dbReference type="RefSeq" id="XP_049151798.1">
    <property type="nucleotide sequence ID" value="XM_049294651.1"/>
</dbReference>
<evidence type="ECO:0000256" key="4">
    <source>
        <dbReference type="ARBA" id="ARBA00022729"/>
    </source>
</evidence>
<dbReference type="PANTHER" id="PTHR33353:SF13">
    <property type="entry name" value="ENDOGLUCANASE II"/>
    <property type="match status" value="1"/>
</dbReference>
<evidence type="ECO:0000256" key="11">
    <source>
        <dbReference type="ARBA" id="ARBA00047174"/>
    </source>
</evidence>
<comment type="similarity">
    <text evidence="9">Belongs to the polysaccharide monooxygenase AA9 family.</text>
</comment>
<dbReference type="GO" id="GO:0005576">
    <property type="term" value="C:extracellular region"/>
    <property type="evidence" value="ECO:0007669"/>
    <property type="project" value="UniProtKB-SubCell"/>
</dbReference>
<keyword evidence="15" id="KW-1185">Reference proteome</keyword>
<comment type="subcellular location">
    <subcellularLocation>
        <location evidence="2">Secreted</location>
    </subcellularLocation>
</comment>
<keyword evidence="5" id="KW-0136">Cellulose degradation</keyword>
<gene>
    <name evidence="14" type="ORF">CLUP02_15727</name>
</gene>
<dbReference type="PANTHER" id="PTHR33353">
    <property type="entry name" value="PUTATIVE (AFU_ORTHOLOGUE AFUA_1G12560)-RELATED"/>
    <property type="match status" value="1"/>
</dbReference>
<keyword evidence="4" id="KW-0732">Signal</keyword>
<evidence type="ECO:0000313" key="14">
    <source>
        <dbReference type="EMBL" id="UQC90197.1"/>
    </source>
</evidence>
<keyword evidence="7" id="KW-0119">Carbohydrate metabolism</keyword>
<dbReference type="AlphaFoldDB" id="A0A9Q8T8J5"/>
<feature type="domain" description="NAD-dependent epimerase/dehydratase" evidence="12">
    <location>
        <begin position="8"/>
        <end position="259"/>
    </location>
</feature>
<keyword evidence="6" id="KW-1015">Disulfide bond</keyword>
<comment type="cofactor">
    <cofactor evidence="1">
        <name>Cu(2+)</name>
        <dbReference type="ChEBI" id="CHEBI:29036"/>
    </cofactor>
</comment>
<evidence type="ECO:0000256" key="2">
    <source>
        <dbReference type="ARBA" id="ARBA00004613"/>
    </source>
</evidence>
<dbReference type="Pfam" id="PF01370">
    <property type="entry name" value="Epimerase"/>
    <property type="match status" value="1"/>
</dbReference>
<organism evidence="14 15">
    <name type="scientific">Colletotrichum lupini</name>
    <dbReference type="NCBI Taxonomy" id="145971"/>
    <lineage>
        <taxon>Eukaryota</taxon>
        <taxon>Fungi</taxon>
        <taxon>Dikarya</taxon>
        <taxon>Ascomycota</taxon>
        <taxon>Pezizomycotina</taxon>
        <taxon>Sordariomycetes</taxon>
        <taxon>Hypocreomycetidae</taxon>
        <taxon>Glomerellales</taxon>
        <taxon>Glomerellaceae</taxon>
        <taxon>Colletotrichum</taxon>
        <taxon>Colletotrichum acutatum species complex</taxon>
    </lineage>
</organism>
<dbReference type="InterPro" id="IPR005103">
    <property type="entry name" value="AA9_LPMO"/>
</dbReference>
<dbReference type="GeneID" id="73349661"/>
<dbReference type="EMBL" id="CP019480">
    <property type="protein sequence ID" value="UQC90197.1"/>
    <property type="molecule type" value="Genomic_DNA"/>
</dbReference>
<evidence type="ECO:0000256" key="10">
    <source>
        <dbReference type="ARBA" id="ARBA00045077"/>
    </source>
</evidence>
<dbReference type="SUPFAM" id="SSF51735">
    <property type="entry name" value="NAD(P)-binding Rossmann-fold domains"/>
    <property type="match status" value="1"/>
</dbReference>
<dbReference type="Gene3D" id="2.70.50.70">
    <property type="match status" value="1"/>
</dbReference>
<proteinExistence type="inferred from homology"/>
<dbReference type="CDD" id="cd21175">
    <property type="entry name" value="LPMO_AA9"/>
    <property type="match status" value="1"/>
</dbReference>
<dbReference type="KEGG" id="clup:CLUP02_15727"/>
<evidence type="ECO:0000256" key="5">
    <source>
        <dbReference type="ARBA" id="ARBA00023001"/>
    </source>
</evidence>
<dbReference type="GO" id="GO:0030245">
    <property type="term" value="P:cellulose catabolic process"/>
    <property type="evidence" value="ECO:0007669"/>
    <property type="project" value="UniProtKB-KW"/>
</dbReference>
<evidence type="ECO:0000259" key="13">
    <source>
        <dbReference type="Pfam" id="PF03443"/>
    </source>
</evidence>
<evidence type="ECO:0000259" key="12">
    <source>
        <dbReference type="Pfam" id="PF01370"/>
    </source>
</evidence>
<evidence type="ECO:0000256" key="1">
    <source>
        <dbReference type="ARBA" id="ARBA00001973"/>
    </source>
</evidence>